<protein>
    <recommendedName>
        <fullName evidence="4">Resolvase/invertase-type recombinase catalytic domain-containing protein</fullName>
    </recommendedName>
</protein>
<proteinExistence type="predicted"/>
<evidence type="ECO:0008006" key="4">
    <source>
        <dbReference type="Google" id="ProtNLM"/>
    </source>
</evidence>
<reference evidence="3" key="1">
    <citation type="journal article" date="2019" name="Int. J. Syst. Evol. Microbiol.">
        <title>The Global Catalogue of Microorganisms (GCM) 10K type strain sequencing project: providing services to taxonomists for standard genome sequencing and annotation.</title>
        <authorList>
            <consortium name="The Broad Institute Genomics Platform"/>
            <consortium name="The Broad Institute Genome Sequencing Center for Infectious Disease"/>
            <person name="Wu L."/>
            <person name="Ma J."/>
        </authorList>
    </citation>
    <scope>NUCLEOTIDE SEQUENCE [LARGE SCALE GENOMIC DNA]</scope>
    <source>
        <strain evidence="3">JCM 13581</strain>
    </source>
</reference>
<evidence type="ECO:0000256" key="1">
    <source>
        <dbReference type="SAM" id="MobiDB-lite"/>
    </source>
</evidence>
<sequence length="145" mass="15147">MEPLTEHRGVRGPVVYGFLRLVRVSAARQEALHGSLAEYCLQHELTLSGVFTERTADTDGSAAFTGLLDVLELPDVYGVVVPAVSHLGPKAIAVARKARITAAGALLLAIRRPRDGCPAGSGPAGGPSEHVRSRCGPAPTLDTDT</sequence>
<evidence type="ECO:0000313" key="2">
    <source>
        <dbReference type="EMBL" id="GAA1926853.1"/>
    </source>
</evidence>
<evidence type="ECO:0000313" key="3">
    <source>
        <dbReference type="Proteomes" id="UP001501303"/>
    </source>
</evidence>
<name>A0ABN2PRT4_9ACTN</name>
<gene>
    <name evidence="2" type="ORF">GCM10009716_38640</name>
</gene>
<dbReference type="EMBL" id="BAAAMJ010000046">
    <property type="protein sequence ID" value="GAA1926853.1"/>
    <property type="molecule type" value="Genomic_DNA"/>
</dbReference>
<feature type="region of interest" description="Disordered" evidence="1">
    <location>
        <begin position="118"/>
        <end position="145"/>
    </location>
</feature>
<organism evidence="2 3">
    <name type="scientific">Streptomyces sodiiphilus</name>
    <dbReference type="NCBI Taxonomy" id="226217"/>
    <lineage>
        <taxon>Bacteria</taxon>
        <taxon>Bacillati</taxon>
        <taxon>Actinomycetota</taxon>
        <taxon>Actinomycetes</taxon>
        <taxon>Kitasatosporales</taxon>
        <taxon>Streptomycetaceae</taxon>
        <taxon>Streptomyces</taxon>
    </lineage>
</organism>
<keyword evidence="3" id="KW-1185">Reference proteome</keyword>
<dbReference type="RefSeq" id="WP_344264123.1">
    <property type="nucleotide sequence ID" value="NZ_BAAAMJ010000046.1"/>
</dbReference>
<accession>A0ABN2PRT4</accession>
<comment type="caution">
    <text evidence="2">The sequence shown here is derived from an EMBL/GenBank/DDBJ whole genome shotgun (WGS) entry which is preliminary data.</text>
</comment>
<dbReference type="Proteomes" id="UP001501303">
    <property type="component" value="Unassembled WGS sequence"/>
</dbReference>